<organism evidence="2 3">
    <name type="scientific">Streptomyces pratens</name>
    <dbReference type="NCBI Taxonomy" id="887456"/>
    <lineage>
        <taxon>Bacteria</taxon>
        <taxon>Bacillati</taxon>
        <taxon>Actinomycetota</taxon>
        <taxon>Actinomycetes</taxon>
        <taxon>Kitasatosporales</taxon>
        <taxon>Streptomycetaceae</taxon>
        <taxon>Streptomyces</taxon>
    </lineage>
</organism>
<feature type="domain" description="DUF397" evidence="1">
    <location>
        <begin position="6"/>
        <end position="58"/>
    </location>
</feature>
<dbReference type="InterPro" id="IPR007278">
    <property type="entry name" value="DUF397"/>
</dbReference>
<keyword evidence="3" id="KW-1185">Reference proteome</keyword>
<dbReference type="Pfam" id="PF04149">
    <property type="entry name" value="DUF397"/>
    <property type="match status" value="1"/>
</dbReference>
<evidence type="ECO:0000313" key="2">
    <source>
        <dbReference type="EMBL" id="MFC6054912.1"/>
    </source>
</evidence>
<evidence type="ECO:0000313" key="3">
    <source>
        <dbReference type="Proteomes" id="UP001596242"/>
    </source>
</evidence>
<protein>
    <submittedName>
        <fullName evidence="2">DUF397 domain-containing protein</fullName>
    </submittedName>
</protein>
<evidence type="ECO:0000259" key="1">
    <source>
        <dbReference type="Pfam" id="PF04149"/>
    </source>
</evidence>
<gene>
    <name evidence="2" type="ORF">ACFP50_05370</name>
</gene>
<dbReference type="EMBL" id="JBHSPT010000011">
    <property type="protein sequence ID" value="MFC6054912.1"/>
    <property type="molecule type" value="Genomic_DNA"/>
</dbReference>
<proteinExistence type="predicted"/>
<reference evidence="3" key="1">
    <citation type="journal article" date="2019" name="Int. J. Syst. Evol. Microbiol.">
        <title>The Global Catalogue of Microorganisms (GCM) 10K type strain sequencing project: providing services to taxonomists for standard genome sequencing and annotation.</title>
        <authorList>
            <consortium name="The Broad Institute Genomics Platform"/>
            <consortium name="The Broad Institute Genome Sequencing Center for Infectious Disease"/>
            <person name="Wu L."/>
            <person name="Ma J."/>
        </authorList>
    </citation>
    <scope>NUCLEOTIDE SEQUENCE [LARGE SCALE GENOMIC DNA]</scope>
    <source>
        <strain evidence="3">JCM 12763</strain>
    </source>
</reference>
<comment type="caution">
    <text evidence="2">The sequence shown here is derived from an EMBL/GenBank/DDBJ whole genome shotgun (WGS) entry which is preliminary data.</text>
</comment>
<accession>A0ABW1LVJ8</accession>
<name>A0ABW1LVJ8_9ACTN</name>
<dbReference type="Proteomes" id="UP001596242">
    <property type="component" value="Unassembled WGS sequence"/>
</dbReference>
<sequence length="61" mass="6425">MSEFDFKKSTYSSGDAHGECVEVARNIPGTVAVRDSKDTAGAILRLAPSAWAALLADAVKE</sequence>
<dbReference type="RefSeq" id="WP_386393854.1">
    <property type="nucleotide sequence ID" value="NZ_JBHSPT010000011.1"/>
</dbReference>